<accession>A0A852T3V1</accession>
<keyword evidence="2" id="KW-1185">Reference proteome</keyword>
<evidence type="ECO:0000313" key="1">
    <source>
        <dbReference type="EMBL" id="NYD75857.1"/>
    </source>
</evidence>
<reference evidence="1 2" key="1">
    <citation type="submission" date="2020-07" db="EMBL/GenBank/DDBJ databases">
        <title>Sequencing the genomes of 1000 actinobacteria strains.</title>
        <authorList>
            <person name="Klenk H.-P."/>
        </authorList>
    </citation>
    <scope>NUCLEOTIDE SEQUENCE [LARGE SCALE GENOMIC DNA]</scope>
    <source>
        <strain evidence="1 2">DSM 23871</strain>
    </source>
</reference>
<evidence type="ECO:0008006" key="3">
    <source>
        <dbReference type="Google" id="ProtNLM"/>
    </source>
</evidence>
<gene>
    <name evidence="1" type="ORF">BJ963_003376</name>
</gene>
<sequence>MSSEIRYPDQPNSRRGGHLVLVHAVSDDRILLHNPSGVGHSADNATLDMSTFERFFAHRGVTLTRPIRAESPGAGRPG</sequence>
<dbReference type="Proteomes" id="UP000589620">
    <property type="component" value="Unassembled WGS sequence"/>
</dbReference>
<evidence type="ECO:0000313" key="2">
    <source>
        <dbReference type="Proteomes" id="UP000589620"/>
    </source>
</evidence>
<dbReference type="AlphaFoldDB" id="A0A852T3V1"/>
<comment type="caution">
    <text evidence="1">The sequence shown here is derived from an EMBL/GenBank/DDBJ whole genome shotgun (WGS) entry which is preliminary data.</text>
</comment>
<proteinExistence type="predicted"/>
<organism evidence="1 2">
    <name type="scientific">Leifsonia soli</name>
    <dbReference type="NCBI Taxonomy" id="582665"/>
    <lineage>
        <taxon>Bacteria</taxon>
        <taxon>Bacillati</taxon>
        <taxon>Actinomycetota</taxon>
        <taxon>Actinomycetes</taxon>
        <taxon>Micrococcales</taxon>
        <taxon>Microbacteriaceae</taxon>
        <taxon>Leifsonia</taxon>
    </lineage>
</organism>
<name>A0A852T3V1_9MICO</name>
<dbReference type="EMBL" id="JACCBJ010000001">
    <property type="protein sequence ID" value="NYD75857.1"/>
    <property type="molecule type" value="Genomic_DNA"/>
</dbReference>
<protein>
    <recommendedName>
        <fullName evidence="3">Peptidase C39 domain-containing protein</fullName>
    </recommendedName>
</protein>